<dbReference type="GO" id="GO:0005737">
    <property type="term" value="C:cytoplasm"/>
    <property type="evidence" value="ECO:0007669"/>
    <property type="project" value="UniProtKB-SubCell"/>
</dbReference>
<comment type="similarity">
    <text evidence="3 9 11">Belongs to the uracil-DNA glycosylase (UDG) superfamily. UNG family.</text>
</comment>
<dbReference type="NCBIfam" id="NF003592">
    <property type="entry name" value="PRK05254.1-5"/>
    <property type="match status" value="1"/>
</dbReference>
<evidence type="ECO:0000256" key="10">
    <source>
        <dbReference type="PROSITE-ProRule" id="PRU10072"/>
    </source>
</evidence>
<evidence type="ECO:0000256" key="3">
    <source>
        <dbReference type="ARBA" id="ARBA00008184"/>
    </source>
</evidence>
<dbReference type="HAMAP" id="MF_00148">
    <property type="entry name" value="UDG"/>
    <property type="match status" value="1"/>
</dbReference>
<evidence type="ECO:0000256" key="11">
    <source>
        <dbReference type="RuleBase" id="RU003780"/>
    </source>
</evidence>
<feature type="active site" description="Proton acceptor" evidence="9 10">
    <location>
        <position position="81"/>
    </location>
</feature>
<dbReference type="NCBIfam" id="TIGR00628">
    <property type="entry name" value="ung"/>
    <property type="match status" value="1"/>
</dbReference>
<evidence type="ECO:0000256" key="2">
    <source>
        <dbReference type="ARBA" id="ARBA00002631"/>
    </source>
</evidence>
<feature type="domain" description="Uracil-DNA glycosylase-like" evidence="12">
    <location>
        <begin position="66"/>
        <end position="231"/>
    </location>
</feature>
<keyword evidence="8 9" id="KW-0234">DNA repair</keyword>
<name>A0A3A1YVR6_9BURK</name>
<dbReference type="PANTHER" id="PTHR11264">
    <property type="entry name" value="URACIL-DNA GLYCOSYLASE"/>
    <property type="match status" value="1"/>
</dbReference>
<sequence>MPHSVSVQYDNQYIGGLLEQFQALPVEWQRALGPEKSCLEALDAFLTQRLQNGATIFPKNVFKALQLVRPQNIRVVILGQDPYHGPNQAQGLAFSVPDTTPCPPSLRNIFGELHRSLPDTLRSPSHDLSHWAQQGVLLLNTVLTVEQGKPASHARKGWETITDSIIRFAGALPQPKVFMLWGNHAQQKSGCVPEAPNNLILKANHPSPLSARRPPVPFLGCNHFVSANQWLIEQGQTPIHW</sequence>
<evidence type="ECO:0000256" key="7">
    <source>
        <dbReference type="ARBA" id="ARBA00022801"/>
    </source>
</evidence>
<evidence type="ECO:0000256" key="6">
    <source>
        <dbReference type="ARBA" id="ARBA00022763"/>
    </source>
</evidence>
<evidence type="ECO:0000256" key="4">
    <source>
        <dbReference type="ARBA" id="ARBA00012030"/>
    </source>
</evidence>
<dbReference type="InterPro" id="IPR036895">
    <property type="entry name" value="Uracil-DNA_glycosylase-like_sf"/>
</dbReference>
<dbReference type="RefSeq" id="WP_119515384.1">
    <property type="nucleotide sequence ID" value="NZ_NQYH01000001.1"/>
</dbReference>
<dbReference type="CDD" id="cd10027">
    <property type="entry name" value="UDG-F1-like"/>
    <property type="match status" value="1"/>
</dbReference>
<dbReference type="SMART" id="SM00987">
    <property type="entry name" value="UreE_C"/>
    <property type="match status" value="1"/>
</dbReference>
<gene>
    <name evidence="9" type="primary">ung</name>
    <name evidence="13" type="ORF">CJP73_02405</name>
</gene>
<evidence type="ECO:0000256" key="5">
    <source>
        <dbReference type="ARBA" id="ARBA00018429"/>
    </source>
</evidence>
<dbReference type="EC" id="3.2.2.27" evidence="4 9"/>
<dbReference type="SMART" id="SM00986">
    <property type="entry name" value="UDG"/>
    <property type="match status" value="1"/>
</dbReference>
<comment type="catalytic activity">
    <reaction evidence="1 9 11">
        <text>Hydrolyzes single-stranded DNA or mismatched double-stranded DNA and polynucleotides, releasing free uracil.</text>
        <dbReference type="EC" id="3.2.2.27"/>
    </reaction>
</comment>
<dbReference type="GO" id="GO:0004844">
    <property type="term" value="F:uracil DNA N-glycosylase activity"/>
    <property type="evidence" value="ECO:0007669"/>
    <property type="project" value="UniProtKB-UniRule"/>
</dbReference>
<dbReference type="EMBL" id="NQYH01000001">
    <property type="protein sequence ID" value="RIY42302.1"/>
    <property type="molecule type" value="Genomic_DNA"/>
</dbReference>
<keyword evidence="7 9" id="KW-0378">Hydrolase</keyword>
<comment type="subcellular location">
    <subcellularLocation>
        <location evidence="9">Cytoplasm</location>
    </subcellularLocation>
</comment>
<dbReference type="PANTHER" id="PTHR11264:SF0">
    <property type="entry name" value="URACIL-DNA GLYCOSYLASE"/>
    <property type="match status" value="1"/>
</dbReference>
<comment type="function">
    <text evidence="2 9 11">Excises uracil residues from the DNA which can arise as a result of misincorporation of dUMP residues by DNA polymerase or due to deamination of cytosine.</text>
</comment>
<dbReference type="Gene3D" id="3.40.470.10">
    <property type="entry name" value="Uracil-DNA glycosylase-like domain"/>
    <property type="match status" value="1"/>
</dbReference>
<organism evidence="13 14">
    <name type="scientific">Neopusillimonas maritima</name>
    <dbReference type="NCBI Taxonomy" id="2026239"/>
    <lineage>
        <taxon>Bacteria</taxon>
        <taxon>Pseudomonadati</taxon>
        <taxon>Pseudomonadota</taxon>
        <taxon>Betaproteobacteria</taxon>
        <taxon>Burkholderiales</taxon>
        <taxon>Alcaligenaceae</taxon>
        <taxon>Neopusillimonas</taxon>
    </lineage>
</organism>
<dbReference type="SUPFAM" id="SSF52141">
    <property type="entry name" value="Uracil-DNA glycosylase-like"/>
    <property type="match status" value="1"/>
</dbReference>
<evidence type="ECO:0000259" key="12">
    <source>
        <dbReference type="SMART" id="SM00986"/>
    </source>
</evidence>
<dbReference type="NCBIfam" id="NF003591">
    <property type="entry name" value="PRK05254.1-4"/>
    <property type="match status" value="1"/>
</dbReference>
<dbReference type="OrthoDB" id="9804372at2"/>
<dbReference type="InterPro" id="IPR005122">
    <property type="entry name" value="Uracil-DNA_glycosylase-like"/>
</dbReference>
<dbReference type="NCBIfam" id="NF003588">
    <property type="entry name" value="PRK05254.1-1"/>
    <property type="match status" value="1"/>
</dbReference>
<dbReference type="Pfam" id="PF03167">
    <property type="entry name" value="UDG"/>
    <property type="match status" value="1"/>
</dbReference>
<keyword evidence="9" id="KW-0963">Cytoplasm</keyword>
<evidence type="ECO:0000256" key="8">
    <source>
        <dbReference type="ARBA" id="ARBA00023204"/>
    </source>
</evidence>
<dbReference type="InterPro" id="IPR018085">
    <property type="entry name" value="Ura-DNA_Glyclase_AS"/>
</dbReference>
<dbReference type="AlphaFoldDB" id="A0A3A1YVR6"/>
<protein>
    <recommendedName>
        <fullName evidence="5 9">Uracil-DNA glycosylase</fullName>
        <shortName evidence="9">UDG</shortName>
        <ecNumber evidence="4 9">3.2.2.27</ecNumber>
    </recommendedName>
</protein>
<dbReference type="GO" id="GO:0097510">
    <property type="term" value="P:base-excision repair, AP site formation via deaminated base removal"/>
    <property type="evidence" value="ECO:0007669"/>
    <property type="project" value="TreeGrafter"/>
</dbReference>
<dbReference type="PROSITE" id="PS00130">
    <property type="entry name" value="U_DNA_GLYCOSYLASE"/>
    <property type="match status" value="1"/>
</dbReference>
<dbReference type="NCBIfam" id="NF003589">
    <property type="entry name" value="PRK05254.1-2"/>
    <property type="match status" value="1"/>
</dbReference>
<keyword evidence="6 9" id="KW-0227">DNA damage</keyword>
<evidence type="ECO:0000313" key="14">
    <source>
        <dbReference type="Proteomes" id="UP000266206"/>
    </source>
</evidence>
<reference evidence="13 14" key="1">
    <citation type="submission" date="2017-08" db="EMBL/GenBank/DDBJ databases">
        <title>Pusillimonas indicus sp. nov., a member of the family Alcaligenaceae isolated from surface seawater.</title>
        <authorList>
            <person name="Li J."/>
        </authorList>
    </citation>
    <scope>NUCLEOTIDE SEQUENCE [LARGE SCALE GENOMIC DNA]</scope>
    <source>
        <strain evidence="13 14">L52-1-41</strain>
    </source>
</reference>
<dbReference type="InterPro" id="IPR002043">
    <property type="entry name" value="UDG_fam1"/>
</dbReference>
<evidence type="ECO:0000313" key="13">
    <source>
        <dbReference type="EMBL" id="RIY42302.1"/>
    </source>
</evidence>
<evidence type="ECO:0000256" key="9">
    <source>
        <dbReference type="HAMAP-Rule" id="MF_00148"/>
    </source>
</evidence>
<accession>A0A3A1YVR6</accession>
<comment type="caution">
    <text evidence="13">The sequence shown here is derived from an EMBL/GenBank/DDBJ whole genome shotgun (WGS) entry which is preliminary data.</text>
</comment>
<proteinExistence type="inferred from homology"/>
<dbReference type="Proteomes" id="UP000266206">
    <property type="component" value="Unassembled WGS sequence"/>
</dbReference>
<evidence type="ECO:0000256" key="1">
    <source>
        <dbReference type="ARBA" id="ARBA00001400"/>
    </source>
</evidence>